<evidence type="ECO:0000313" key="9">
    <source>
        <dbReference type="Proteomes" id="UP001595947"/>
    </source>
</evidence>
<dbReference type="CDD" id="cd05285">
    <property type="entry name" value="sorbitol_DH"/>
    <property type="match status" value="1"/>
</dbReference>
<dbReference type="Pfam" id="PF00107">
    <property type="entry name" value="ADH_zinc_N"/>
    <property type="match status" value="1"/>
</dbReference>
<dbReference type="EMBL" id="JBHSIV010000012">
    <property type="protein sequence ID" value="MFC5063240.1"/>
    <property type="molecule type" value="Genomic_DNA"/>
</dbReference>
<dbReference type="InterPro" id="IPR036291">
    <property type="entry name" value="NAD(P)-bd_dom_sf"/>
</dbReference>
<dbReference type="Pfam" id="PF08240">
    <property type="entry name" value="ADH_N"/>
    <property type="match status" value="1"/>
</dbReference>
<evidence type="ECO:0000256" key="6">
    <source>
        <dbReference type="RuleBase" id="RU361277"/>
    </source>
</evidence>
<evidence type="ECO:0000256" key="5">
    <source>
        <dbReference type="ARBA" id="ARBA00023002"/>
    </source>
</evidence>
<dbReference type="PANTHER" id="PTHR43161:SF9">
    <property type="entry name" value="SORBITOL DEHYDROGENASE"/>
    <property type="match status" value="1"/>
</dbReference>
<evidence type="ECO:0000259" key="7">
    <source>
        <dbReference type="SMART" id="SM00829"/>
    </source>
</evidence>
<dbReference type="InterPro" id="IPR013149">
    <property type="entry name" value="ADH-like_C"/>
</dbReference>
<evidence type="ECO:0000256" key="4">
    <source>
        <dbReference type="ARBA" id="ARBA00022833"/>
    </source>
</evidence>
<dbReference type="SUPFAM" id="SSF51735">
    <property type="entry name" value="NAD(P)-binding Rossmann-fold domains"/>
    <property type="match status" value="1"/>
</dbReference>
<evidence type="ECO:0000313" key="8">
    <source>
        <dbReference type="EMBL" id="MFC5063240.1"/>
    </source>
</evidence>
<comment type="similarity">
    <text evidence="2 6">Belongs to the zinc-containing alcohol dehydrogenase family.</text>
</comment>
<dbReference type="Gene3D" id="3.90.180.10">
    <property type="entry name" value="Medium-chain alcohol dehydrogenases, catalytic domain"/>
    <property type="match status" value="1"/>
</dbReference>
<sequence>MQRVAVLTEPDNVVLEDREVPDPGPGQVQVQVRAVSVCGSDVHYYDHGRIGGFVMHAPLVLGHETSGVVSAVGPGVTAPAVGTRVAVEPQAECGRCDQCRQGRYHLCPDIAFFATPPIDGSFAEYVVVPAHRAHPVPDSLSDEAAALIEPLSVALHAASKADIGPGTRVLVSGAGPVGLLCLQVALARGASPVVVTDVMALRREAATEYGATTVVDANSFDDGLAGVTAAMGQADVVLECTGVQPAVDLAVAATAPAATVVLVGTGATVTLPLDVLQSRELTVKGTFRYAHVYPAAIELAASGRIRLDDMVTSHHPLEDAVGALLAARRDPMALKAVVHPSSS</sequence>
<comment type="caution">
    <text evidence="8">The sequence shown here is derived from an EMBL/GenBank/DDBJ whole genome shotgun (WGS) entry which is preliminary data.</text>
</comment>
<dbReference type="InterPro" id="IPR011032">
    <property type="entry name" value="GroES-like_sf"/>
</dbReference>
<proteinExistence type="inferred from homology"/>
<dbReference type="SMART" id="SM00829">
    <property type="entry name" value="PKS_ER"/>
    <property type="match status" value="1"/>
</dbReference>
<evidence type="ECO:0000256" key="3">
    <source>
        <dbReference type="ARBA" id="ARBA00022723"/>
    </source>
</evidence>
<dbReference type="RefSeq" id="WP_378036586.1">
    <property type="nucleotide sequence ID" value="NZ_JBHSIV010000012.1"/>
</dbReference>
<dbReference type="InterPro" id="IPR002328">
    <property type="entry name" value="ADH_Zn_CS"/>
</dbReference>
<comment type="cofactor">
    <cofactor evidence="1 6">
        <name>Zn(2+)</name>
        <dbReference type="ChEBI" id="CHEBI:29105"/>
    </cofactor>
</comment>
<dbReference type="SUPFAM" id="SSF50129">
    <property type="entry name" value="GroES-like"/>
    <property type="match status" value="1"/>
</dbReference>
<keyword evidence="9" id="KW-1185">Reference proteome</keyword>
<reference evidence="9" key="1">
    <citation type="journal article" date="2019" name="Int. J. Syst. Evol. Microbiol.">
        <title>The Global Catalogue of Microorganisms (GCM) 10K type strain sequencing project: providing services to taxonomists for standard genome sequencing and annotation.</title>
        <authorList>
            <consortium name="The Broad Institute Genomics Platform"/>
            <consortium name="The Broad Institute Genome Sequencing Center for Infectious Disease"/>
            <person name="Wu L."/>
            <person name="Ma J."/>
        </authorList>
    </citation>
    <scope>NUCLEOTIDE SEQUENCE [LARGE SCALE GENOMIC DNA]</scope>
    <source>
        <strain evidence="9">CGMCC 4.7093</strain>
    </source>
</reference>
<dbReference type="PROSITE" id="PS00059">
    <property type="entry name" value="ADH_ZINC"/>
    <property type="match status" value="1"/>
</dbReference>
<accession>A0ABV9YK52</accession>
<dbReference type="InterPro" id="IPR013154">
    <property type="entry name" value="ADH-like_N"/>
</dbReference>
<organism evidence="8 9">
    <name type="scientific">Actinomycetospora atypica</name>
    <dbReference type="NCBI Taxonomy" id="1290095"/>
    <lineage>
        <taxon>Bacteria</taxon>
        <taxon>Bacillati</taxon>
        <taxon>Actinomycetota</taxon>
        <taxon>Actinomycetes</taxon>
        <taxon>Pseudonocardiales</taxon>
        <taxon>Pseudonocardiaceae</taxon>
        <taxon>Actinomycetospora</taxon>
    </lineage>
</organism>
<name>A0ABV9YK52_9PSEU</name>
<keyword evidence="4 6" id="KW-0862">Zinc</keyword>
<dbReference type="InterPro" id="IPR045306">
    <property type="entry name" value="SDH-like"/>
</dbReference>
<evidence type="ECO:0000256" key="2">
    <source>
        <dbReference type="ARBA" id="ARBA00008072"/>
    </source>
</evidence>
<dbReference type="PANTHER" id="PTHR43161">
    <property type="entry name" value="SORBITOL DEHYDROGENASE"/>
    <property type="match status" value="1"/>
</dbReference>
<feature type="domain" description="Enoyl reductase (ER)" evidence="7">
    <location>
        <begin position="8"/>
        <end position="307"/>
    </location>
</feature>
<keyword evidence="3 6" id="KW-0479">Metal-binding</keyword>
<gene>
    <name evidence="8" type="ORF">ACFPBZ_13555</name>
</gene>
<dbReference type="Gene3D" id="3.40.50.720">
    <property type="entry name" value="NAD(P)-binding Rossmann-like Domain"/>
    <property type="match status" value="1"/>
</dbReference>
<evidence type="ECO:0000256" key="1">
    <source>
        <dbReference type="ARBA" id="ARBA00001947"/>
    </source>
</evidence>
<protein>
    <submittedName>
        <fullName evidence="8">NAD(P)-dependent alcohol dehydrogenase</fullName>
    </submittedName>
</protein>
<keyword evidence="5" id="KW-0560">Oxidoreductase</keyword>
<dbReference type="Proteomes" id="UP001595947">
    <property type="component" value="Unassembled WGS sequence"/>
</dbReference>
<dbReference type="InterPro" id="IPR020843">
    <property type="entry name" value="ER"/>
</dbReference>